<dbReference type="Pfam" id="PF19718">
    <property type="entry name" value="USP47_C"/>
    <property type="match status" value="1"/>
</dbReference>
<dbReference type="InterPro" id="IPR001394">
    <property type="entry name" value="Peptidase_C19_UCH"/>
</dbReference>
<dbReference type="GO" id="GO:0005634">
    <property type="term" value="C:nucleus"/>
    <property type="evidence" value="ECO:0007669"/>
    <property type="project" value="TreeGrafter"/>
</dbReference>
<dbReference type="PANTHER" id="PTHR24006:SF902">
    <property type="entry name" value="UBIQUITIN CARBOXYL-TERMINAL HYDROLASE 47"/>
    <property type="match status" value="1"/>
</dbReference>
<protein>
    <recommendedName>
        <fullName evidence="1">Ubiquitin carboxyl-terminal hydrolase 47</fullName>
    </recommendedName>
    <alternativeName>
        <fullName evidence="3">Deubiquitinating enzyme 47</fullName>
    </alternativeName>
    <alternativeName>
        <fullName evidence="2">Ubiquitin thioesterase 47</fullName>
    </alternativeName>
    <alternativeName>
        <fullName evidence="4">Ubiquitin-specific-processing protease 47</fullName>
    </alternativeName>
</protein>
<feature type="compositionally biased region" description="Low complexity" evidence="5">
    <location>
        <begin position="933"/>
        <end position="952"/>
    </location>
</feature>
<dbReference type="Pfam" id="PF25985">
    <property type="entry name" value="Ubiquitin_USP47_N"/>
    <property type="match status" value="1"/>
</dbReference>
<feature type="compositionally biased region" description="Polar residues" evidence="5">
    <location>
        <begin position="449"/>
        <end position="468"/>
    </location>
</feature>
<dbReference type="GO" id="GO:0004843">
    <property type="term" value="F:cysteine-type deubiquitinase activity"/>
    <property type="evidence" value="ECO:0007669"/>
    <property type="project" value="InterPro"/>
</dbReference>
<dbReference type="PROSITE" id="PS50235">
    <property type="entry name" value="USP_3"/>
    <property type="match status" value="1"/>
</dbReference>
<gene>
    <name evidence="7" type="primary">USP47</name>
</gene>
<evidence type="ECO:0000259" key="6">
    <source>
        <dbReference type="PROSITE" id="PS50235"/>
    </source>
</evidence>
<dbReference type="GeneTree" id="ENSGT00940000157223"/>
<keyword evidence="8" id="KW-1185">Reference proteome</keyword>
<feature type="region of interest" description="Disordered" evidence="5">
    <location>
        <begin position="933"/>
        <end position="971"/>
    </location>
</feature>
<dbReference type="Proteomes" id="UP000265100">
    <property type="component" value="Chromosome 1"/>
</dbReference>
<dbReference type="Pfam" id="PF00443">
    <property type="entry name" value="UCH"/>
    <property type="match status" value="1"/>
</dbReference>
<dbReference type="PROSITE" id="PS00972">
    <property type="entry name" value="USP_1"/>
    <property type="match status" value="1"/>
</dbReference>
<evidence type="ECO:0000256" key="3">
    <source>
        <dbReference type="ARBA" id="ARBA00030277"/>
    </source>
</evidence>
<feature type="compositionally biased region" description="Polar residues" evidence="5">
    <location>
        <begin position="960"/>
        <end position="971"/>
    </location>
</feature>
<feature type="compositionally biased region" description="Polar residues" evidence="5">
    <location>
        <begin position="150"/>
        <end position="166"/>
    </location>
</feature>
<proteinExistence type="predicted"/>
<evidence type="ECO:0000256" key="4">
    <source>
        <dbReference type="ARBA" id="ARBA00032453"/>
    </source>
</evidence>
<dbReference type="GO" id="GO:0016579">
    <property type="term" value="P:protein deubiquitination"/>
    <property type="evidence" value="ECO:0007669"/>
    <property type="project" value="InterPro"/>
</dbReference>
<dbReference type="GO" id="GO:0005829">
    <property type="term" value="C:cytosol"/>
    <property type="evidence" value="ECO:0007669"/>
    <property type="project" value="TreeGrafter"/>
</dbReference>
<sequence>KKKKKKLILCMKLQPTKPKPSINWHVINDLCKNNVYIFFFIYLQIQNAAEEPRALCIIQDITSAKTVNERLTLNLPASTTLSKLYEDVAHKAGYVNGTFGLAWGNTQDMVSNSSAPLDHSSEMSLSESGFEPGGKRNFLQLTDKDGEQPQIASDESGTADSSGLDDSSQERFIGPLLRDGTPGCSGDYSSPSYSYSSILSKSETGYVGLVNQAMTCYLNSLLQTLFMTPEFRNALYNWEFEEQEEDPVTSIPYQLQRLFVLLQTSKKRAIETTDVTRSFGWDSSEAWQQHDVQELCRVMFDALEQKWKQTEQADLINQLYQGKLKDYVRCLECGYESWRIDTYLDIPLVIRPFGASQAYGSVEEALQAFIQPETLDGPNQYFCERCKKKCDARKGLRFLHFPYLLTLQLKRFDFDYTTMHRIKLNDRMTFPEELDMSPFIDVEDEKSPQTESCTDSGAENEGSCHSDQMSNDFSTDDCVDEGICLDSTSRIVILQVSAKNSLLTFELFSVMVHSGSAAGGHYYACIKSFSDGQWYSFNDQHVSKITQDDIRKTYGGSSGSRGYFSGAFASSTNAYMLIYRLKDPSRNAKFLAVEDFPDHIKRLVQKEKESEEQEKRQREIERNTCKIKLFCMHPVKMMMESKLEVHKDKTLREATEMAYKHYCDYSKRKETHFRVWISKLAANFFNGCSVCQMMELEGVVPLDCCRLVKYDEFHEYLERSYEGEEDTPMGLLLGGVKSSYMFDLLLETRRPDQVFQPYKPGEVMVKVHVVNLKSETIASPVSVRAYLNQTITEFKQLIAQVSYSYGVCYINVSLFLCAFLSRLQGFLQRPCVWFWSALFCLVRYCVSVFVESSELTDHQVPFTDSLLWKLLDRHGNTIRLLVLLPEQSPGTLANRTLFQKVGSDSDVLSEGAKGNRKSVEAILEESTEKLKNLSLQQQQGSSTSDSQKSSDASDFEHIESPTQEADSNSSLCVAADNRELENRIRATSAGSGGASSDPENHFACEERSDSEVNNDRSTSSVDSDILSSSHSSDTLCNADSGPIQLANGLDSHSITSSRRSKAHEGKKETWDTAEEDSGTDSEYDDNGKSKAEAQYLYFRAEPCSQDDASWNSQKCLVVHVDKRITLAAFKLNLEPYVGVTSTQFKVFRVYANNQEFESVRLNETLSSFSDDNKITIRLGRALKKGEYRVKVYQLLVNEPEPCKFLVDTVFAKAMTVRQSKEELLPQLKEQCKLDLSIDRVRLRKKTWKNPGTVFLDYHVYEEDISISSNWEVFLEVLDEPEKMKSMSQLAVLTRRWSPSTMKLGPFQEVILESSSVEELKEKVCLEISGIPLENLEFAKGRGTFPCDISVLEIHQDLDWNPKVSTLNVWPLYICDDGAVVFYRDSTEEPLELSEDERNELMKKESSRLLKTGHRVSYSPRKEKALKIYLDGGPAKDPGQD</sequence>
<feature type="compositionally biased region" description="Basic and acidic residues" evidence="5">
    <location>
        <begin position="998"/>
        <end position="1014"/>
    </location>
</feature>
<dbReference type="Gene3D" id="3.90.70.10">
    <property type="entry name" value="Cysteine proteinases"/>
    <property type="match status" value="1"/>
</dbReference>
<feature type="region of interest" description="Disordered" evidence="5">
    <location>
        <begin position="444"/>
        <end position="468"/>
    </location>
</feature>
<reference evidence="7" key="3">
    <citation type="submission" date="2025-09" db="UniProtKB">
        <authorList>
            <consortium name="Ensembl"/>
        </authorList>
    </citation>
    <scope>IDENTIFICATION</scope>
</reference>
<feature type="region of interest" description="Disordered" evidence="5">
    <location>
        <begin position="113"/>
        <end position="169"/>
    </location>
</feature>
<dbReference type="InterPro" id="IPR045578">
    <property type="entry name" value="USP47_C"/>
</dbReference>
<dbReference type="InterPro" id="IPR018200">
    <property type="entry name" value="USP_CS"/>
</dbReference>
<dbReference type="InterPro" id="IPR028889">
    <property type="entry name" value="USP"/>
</dbReference>
<feature type="compositionally biased region" description="Low complexity" evidence="5">
    <location>
        <begin position="1017"/>
        <end position="1033"/>
    </location>
</feature>
<evidence type="ECO:0000256" key="1">
    <source>
        <dbReference type="ARBA" id="ARBA00026136"/>
    </source>
</evidence>
<dbReference type="InterPro" id="IPR050164">
    <property type="entry name" value="Peptidase_C19"/>
</dbReference>
<dbReference type="PANTHER" id="PTHR24006">
    <property type="entry name" value="UBIQUITIN CARBOXYL-TERMINAL HYDROLASE"/>
    <property type="match status" value="1"/>
</dbReference>
<dbReference type="CDD" id="cd02659">
    <property type="entry name" value="peptidase_C19C"/>
    <property type="match status" value="1"/>
</dbReference>
<evidence type="ECO:0000313" key="7">
    <source>
        <dbReference type="Ensembl" id="ENSACLP00000052208.1"/>
    </source>
</evidence>
<evidence type="ECO:0000256" key="2">
    <source>
        <dbReference type="ARBA" id="ARBA00029910"/>
    </source>
</evidence>
<dbReference type="Ensembl" id="ENSACLT00000069640.1">
    <property type="protein sequence ID" value="ENSACLP00000052208.1"/>
    <property type="gene ID" value="ENSACLG00000001056.2"/>
</dbReference>
<organism evidence="7 8">
    <name type="scientific">Astatotilapia calliptera</name>
    <name type="common">Eastern happy</name>
    <name type="synonym">Chromis callipterus</name>
    <dbReference type="NCBI Taxonomy" id="8154"/>
    <lineage>
        <taxon>Eukaryota</taxon>
        <taxon>Metazoa</taxon>
        <taxon>Chordata</taxon>
        <taxon>Craniata</taxon>
        <taxon>Vertebrata</taxon>
        <taxon>Euteleostomi</taxon>
        <taxon>Actinopterygii</taxon>
        <taxon>Neopterygii</taxon>
        <taxon>Teleostei</taxon>
        <taxon>Neoteleostei</taxon>
        <taxon>Acanthomorphata</taxon>
        <taxon>Ovalentaria</taxon>
        <taxon>Cichlomorphae</taxon>
        <taxon>Cichliformes</taxon>
        <taxon>Cichlidae</taxon>
        <taxon>African cichlids</taxon>
        <taxon>Pseudocrenilabrinae</taxon>
        <taxon>Haplochromini</taxon>
        <taxon>Astatotilapia</taxon>
    </lineage>
</organism>
<evidence type="ECO:0000313" key="8">
    <source>
        <dbReference type="Proteomes" id="UP000265100"/>
    </source>
</evidence>
<dbReference type="InterPro" id="IPR038765">
    <property type="entry name" value="Papain-like_cys_pep_sf"/>
</dbReference>
<feature type="domain" description="USP" evidence="6">
    <location>
        <begin position="207"/>
        <end position="582"/>
    </location>
</feature>
<evidence type="ECO:0000256" key="5">
    <source>
        <dbReference type="SAM" id="MobiDB-lite"/>
    </source>
</evidence>
<accession>A0AAX7T5U6</accession>
<feature type="compositionally biased region" description="Acidic residues" evidence="5">
    <location>
        <begin position="1071"/>
        <end position="1084"/>
    </location>
</feature>
<feature type="region of interest" description="Disordered" evidence="5">
    <location>
        <begin position="987"/>
        <end position="1087"/>
    </location>
</feature>
<name>A0AAX7T5U6_ASTCA</name>
<dbReference type="PROSITE" id="PS00973">
    <property type="entry name" value="USP_2"/>
    <property type="match status" value="1"/>
</dbReference>
<reference evidence="7" key="1">
    <citation type="submission" date="2018-05" db="EMBL/GenBank/DDBJ databases">
        <authorList>
            <person name="Datahose"/>
        </authorList>
    </citation>
    <scope>NUCLEOTIDE SEQUENCE</scope>
</reference>
<reference evidence="7" key="2">
    <citation type="submission" date="2025-08" db="UniProtKB">
        <authorList>
            <consortium name="Ensembl"/>
        </authorList>
    </citation>
    <scope>IDENTIFICATION</scope>
</reference>
<dbReference type="SUPFAM" id="SSF54001">
    <property type="entry name" value="Cysteine proteinases"/>
    <property type="match status" value="1"/>
</dbReference>